<gene>
    <name evidence="5" type="ORF">DQ226_17650</name>
</gene>
<dbReference type="InterPro" id="IPR050090">
    <property type="entry name" value="Tyrosine_recombinase_XerCD"/>
</dbReference>
<comment type="similarity">
    <text evidence="1">Belongs to the 'phage' integrase family.</text>
</comment>
<evidence type="ECO:0000256" key="1">
    <source>
        <dbReference type="ARBA" id="ARBA00008857"/>
    </source>
</evidence>
<dbReference type="SUPFAM" id="SSF56349">
    <property type="entry name" value="DNA breaking-rejoining enzymes"/>
    <property type="match status" value="1"/>
</dbReference>
<evidence type="ECO:0000313" key="5">
    <source>
        <dbReference type="EMBL" id="RBA30172.1"/>
    </source>
</evidence>
<name>A0A365P6L4_9ACTN</name>
<dbReference type="InterPro" id="IPR011010">
    <property type="entry name" value="DNA_brk_join_enz"/>
</dbReference>
<dbReference type="PANTHER" id="PTHR30349">
    <property type="entry name" value="PHAGE INTEGRASE-RELATED"/>
    <property type="match status" value="1"/>
</dbReference>
<dbReference type="GO" id="GO:0003677">
    <property type="term" value="F:DNA binding"/>
    <property type="evidence" value="ECO:0007669"/>
    <property type="project" value="UniProtKB-KW"/>
</dbReference>
<accession>A0A365P6L4</accession>
<evidence type="ECO:0000256" key="3">
    <source>
        <dbReference type="ARBA" id="ARBA00023172"/>
    </source>
</evidence>
<protein>
    <submittedName>
        <fullName evidence="5">Transposase</fullName>
    </submittedName>
</protein>
<dbReference type="Pfam" id="PF00589">
    <property type="entry name" value="Phage_integrase"/>
    <property type="match status" value="1"/>
</dbReference>
<dbReference type="Proteomes" id="UP000252187">
    <property type="component" value="Unassembled WGS sequence"/>
</dbReference>
<comment type="caution">
    <text evidence="5">The sequence shown here is derived from an EMBL/GenBank/DDBJ whole genome shotgun (WGS) entry which is preliminary data.</text>
</comment>
<dbReference type="PROSITE" id="PS51898">
    <property type="entry name" value="TYR_RECOMBINASE"/>
    <property type="match status" value="1"/>
</dbReference>
<proteinExistence type="inferred from homology"/>
<reference evidence="5 6" key="1">
    <citation type="submission" date="2018-06" db="EMBL/GenBank/DDBJ databases">
        <title>Whole genome sequencing of four bacterial strains from South Shetland trench revealing bio-synthetic gene clusters.</title>
        <authorList>
            <person name="Abdel-Mageed W.M."/>
            <person name="Lehri B."/>
            <person name="Jarmusch S.A."/>
            <person name="Miranda K."/>
            <person name="Goodfellow M."/>
            <person name="Jaspars M."/>
            <person name="Karlyshev A.V."/>
        </authorList>
    </citation>
    <scope>NUCLEOTIDE SEQUENCE [LARGE SCALE GENOMIC DNA]</scope>
    <source>
        <strain evidence="5 6">SST1</strain>
    </source>
</reference>
<dbReference type="AlphaFoldDB" id="A0A365P6L4"/>
<dbReference type="InterPro" id="IPR002104">
    <property type="entry name" value="Integrase_catalytic"/>
</dbReference>
<evidence type="ECO:0000313" key="6">
    <source>
        <dbReference type="Proteomes" id="UP000252187"/>
    </source>
</evidence>
<dbReference type="PANTHER" id="PTHR30349:SF41">
    <property type="entry name" value="INTEGRASE_RECOMBINASE PROTEIN MJ0367-RELATED"/>
    <property type="match status" value="1"/>
</dbReference>
<dbReference type="GO" id="GO:0006310">
    <property type="term" value="P:DNA recombination"/>
    <property type="evidence" value="ECO:0007669"/>
    <property type="project" value="UniProtKB-KW"/>
</dbReference>
<evidence type="ECO:0000259" key="4">
    <source>
        <dbReference type="PROSITE" id="PS51898"/>
    </source>
</evidence>
<dbReference type="Gene3D" id="1.10.443.10">
    <property type="entry name" value="Intergrase catalytic core"/>
    <property type="match status" value="1"/>
</dbReference>
<feature type="domain" description="Tyr recombinase" evidence="4">
    <location>
        <begin position="157"/>
        <end position="377"/>
    </location>
</feature>
<sequence length="400" mass="44892">MLQRHTVKKIDSDGRQAGFWIFTPEGKPHPESRRVLWRHPIGTQQTYAYALKDHLDWLSVNHRVTKSITMADLQLYMAALTGSAAGISGVAWRSRPLGSSAAKNVATIVRDFYLHLDIDSVNPDLISELRGRPNLAGKLGRTAIQQSNPIAPRGASRQPRIINPSSLEALEFSDAARSDRDRMILVWLERLGLRIGELCGLRTEDLHFSEEHACGQRLGPHVHIIAREDNPNGARAKQRLILNDHEVLRKGIVTGGIIRTVNVELINAYYTYHLNEYRHVTQNIDHTMVLVHLGGRTPGAPLTTQGARRAIERILERAEITEHITPHSFRHLAASRLYASTNYNAELVAQEFGWSDPQMVTDTYGKSANYQMMSHLNAAWNSILAQPPTSLDEQNGRITE</sequence>
<dbReference type="GO" id="GO:0015074">
    <property type="term" value="P:DNA integration"/>
    <property type="evidence" value="ECO:0007669"/>
    <property type="project" value="InterPro"/>
</dbReference>
<evidence type="ECO:0000256" key="2">
    <source>
        <dbReference type="ARBA" id="ARBA00023125"/>
    </source>
</evidence>
<dbReference type="EMBL" id="QNTT01000092">
    <property type="protein sequence ID" value="RBA30172.1"/>
    <property type="molecule type" value="Genomic_DNA"/>
</dbReference>
<keyword evidence="3" id="KW-0233">DNA recombination</keyword>
<keyword evidence="2" id="KW-0238">DNA-binding</keyword>
<dbReference type="InterPro" id="IPR013762">
    <property type="entry name" value="Integrase-like_cat_sf"/>
</dbReference>
<organism evidence="5 6">
    <name type="scientific">Dietzia maris</name>
    <dbReference type="NCBI Taxonomy" id="37915"/>
    <lineage>
        <taxon>Bacteria</taxon>
        <taxon>Bacillati</taxon>
        <taxon>Actinomycetota</taxon>
        <taxon>Actinomycetes</taxon>
        <taxon>Mycobacteriales</taxon>
        <taxon>Dietziaceae</taxon>
        <taxon>Dietzia</taxon>
    </lineage>
</organism>